<evidence type="ECO:0000313" key="1">
    <source>
        <dbReference type="Ensembl" id="ENSOMEP00000019252.1"/>
    </source>
</evidence>
<dbReference type="Gene3D" id="3.10.100.10">
    <property type="entry name" value="Mannose-Binding Protein A, subunit A"/>
    <property type="match status" value="1"/>
</dbReference>
<evidence type="ECO:0000313" key="2">
    <source>
        <dbReference type="Proteomes" id="UP000261560"/>
    </source>
</evidence>
<dbReference type="AlphaFoldDB" id="A0A3B3CN23"/>
<dbReference type="Proteomes" id="UP000261560">
    <property type="component" value="Unplaced"/>
</dbReference>
<dbReference type="InterPro" id="IPR050828">
    <property type="entry name" value="C-type_lectin/matrix_domain"/>
</dbReference>
<organism evidence="1 2">
    <name type="scientific">Oryzias melastigma</name>
    <name type="common">Marine medaka</name>
    <dbReference type="NCBI Taxonomy" id="30732"/>
    <lineage>
        <taxon>Eukaryota</taxon>
        <taxon>Metazoa</taxon>
        <taxon>Chordata</taxon>
        <taxon>Craniata</taxon>
        <taxon>Vertebrata</taxon>
        <taxon>Euteleostomi</taxon>
        <taxon>Actinopterygii</taxon>
        <taxon>Neopterygii</taxon>
        <taxon>Teleostei</taxon>
        <taxon>Neoteleostei</taxon>
        <taxon>Acanthomorphata</taxon>
        <taxon>Ovalentaria</taxon>
        <taxon>Atherinomorphae</taxon>
        <taxon>Beloniformes</taxon>
        <taxon>Adrianichthyidae</taxon>
        <taxon>Oryziinae</taxon>
        <taxon>Oryzias</taxon>
    </lineage>
</organism>
<keyword evidence="2" id="KW-1185">Reference proteome</keyword>
<dbReference type="GeneTree" id="ENSGT00940000177047"/>
<sequence length="79" mass="9446">FSALRLSCLVNVSFILKRKSCEPMSICQMCPKDWIQFKESCYYFDNPNALWKTWDESRQFCQSKKSDLVVISKLRELRK</sequence>
<dbReference type="InterPro" id="IPR016186">
    <property type="entry name" value="C-type_lectin-like/link_sf"/>
</dbReference>
<dbReference type="PANTHER" id="PTHR45710:SF31">
    <property type="entry name" value="EARLY ACTIVATION ANTIGEN CD69"/>
    <property type="match status" value="1"/>
</dbReference>
<reference evidence="1" key="1">
    <citation type="submission" date="2025-08" db="UniProtKB">
        <authorList>
            <consortium name="Ensembl"/>
        </authorList>
    </citation>
    <scope>IDENTIFICATION</scope>
</reference>
<proteinExistence type="predicted"/>
<accession>A0A3B3CN23</accession>
<name>A0A3B3CN23_ORYME</name>
<dbReference type="OMA" id="CEPMSIC"/>
<reference evidence="1" key="2">
    <citation type="submission" date="2025-09" db="UniProtKB">
        <authorList>
            <consortium name="Ensembl"/>
        </authorList>
    </citation>
    <scope>IDENTIFICATION</scope>
</reference>
<dbReference type="InterPro" id="IPR016187">
    <property type="entry name" value="CTDL_fold"/>
</dbReference>
<dbReference type="PANTHER" id="PTHR45710">
    <property type="entry name" value="C-TYPE LECTIN DOMAIN-CONTAINING PROTEIN 180"/>
    <property type="match status" value="1"/>
</dbReference>
<dbReference type="PaxDb" id="30732-ENSOMEP00000019252"/>
<dbReference type="Ensembl" id="ENSOMET00000035596.1">
    <property type="protein sequence ID" value="ENSOMEP00000019252.1"/>
    <property type="gene ID" value="ENSOMEG00000021071.1"/>
</dbReference>
<protein>
    <recommendedName>
        <fullName evidence="3">C-type lectin domain-containing protein</fullName>
    </recommendedName>
</protein>
<dbReference type="SUPFAM" id="SSF56436">
    <property type="entry name" value="C-type lectin-like"/>
    <property type="match status" value="1"/>
</dbReference>
<evidence type="ECO:0008006" key="3">
    <source>
        <dbReference type="Google" id="ProtNLM"/>
    </source>
</evidence>